<name>A0AAV9HX06_9PEZI</name>
<evidence type="ECO:0000256" key="1">
    <source>
        <dbReference type="SAM" id="MobiDB-lite"/>
    </source>
</evidence>
<dbReference type="Proteomes" id="UP001321749">
    <property type="component" value="Unassembled WGS sequence"/>
</dbReference>
<dbReference type="AlphaFoldDB" id="A0AAV9HX06"/>
<feature type="compositionally biased region" description="Basic and acidic residues" evidence="1">
    <location>
        <begin position="95"/>
        <end position="108"/>
    </location>
</feature>
<evidence type="ECO:0000313" key="3">
    <source>
        <dbReference type="Proteomes" id="UP001321749"/>
    </source>
</evidence>
<protein>
    <submittedName>
        <fullName evidence="2">Uncharacterized protein</fullName>
    </submittedName>
</protein>
<gene>
    <name evidence="2" type="ORF">QBC42DRAFT_319458</name>
</gene>
<comment type="caution">
    <text evidence="2">The sequence shown here is derived from an EMBL/GenBank/DDBJ whole genome shotgun (WGS) entry which is preliminary data.</text>
</comment>
<feature type="region of interest" description="Disordered" evidence="1">
    <location>
        <begin position="1"/>
        <end position="20"/>
    </location>
</feature>
<organism evidence="2 3">
    <name type="scientific">Cladorrhinum samala</name>
    <dbReference type="NCBI Taxonomy" id="585594"/>
    <lineage>
        <taxon>Eukaryota</taxon>
        <taxon>Fungi</taxon>
        <taxon>Dikarya</taxon>
        <taxon>Ascomycota</taxon>
        <taxon>Pezizomycotina</taxon>
        <taxon>Sordariomycetes</taxon>
        <taxon>Sordariomycetidae</taxon>
        <taxon>Sordariales</taxon>
        <taxon>Podosporaceae</taxon>
        <taxon>Cladorrhinum</taxon>
    </lineage>
</organism>
<reference evidence="2" key="1">
    <citation type="journal article" date="2023" name="Mol. Phylogenet. Evol.">
        <title>Genome-scale phylogeny and comparative genomics of the fungal order Sordariales.</title>
        <authorList>
            <person name="Hensen N."/>
            <person name="Bonometti L."/>
            <person name="Westerberg I."/>
            <person name="Brannstrom I.O."/>
            <person name="Guillou S."/>
            <person name="Cros-Aarteil S."/>
            <person name="Calhoun S."/>
            <person name="Haridas S."/>
            <person name="Kuo A."/>
            <person name="Mondo S."/>
            <person name="Pangilinan J."/>
            <person name="Riley R."/>
            <person name="LaButti K."/>
            <person name="Andreopoulos B."/>
            <person name="Lipzen A."/>
            <person name="Chen C."/>
            <person name="Yan M."/>
            <person name="Daum C."/>
            <person name="Ng V."/>
            <person name="Clum A."/>
            <person name="Steindorff A."/>
            <person name="Ohm R.A."/>
            <person name="Martin F."/>
            <person name="Silar P."/>
            <person name="Natvig D.O."/>
            <person name="Lalanne C."/>
            <person name="Gautier V."/>
            <person name="Ament-Velasquez S.L."/>
            <person name="Kruys A."/>
            <person name="Hutchinson M.I."/>
            <person name="Powell A.J."/>
            <person name="Barry K."/>
            <person name="Miller A.N."/>
            <person name="Grigoriev I.V."/>
            <person name="Debuchy R."/>
            <person name="Gladieux P."/>
            <person name="Hiltunen Thoren M."/>
            <person name="Johannesson H."/>
        </authorList>
    </citation>
    <scope>NUCLEOTIDE SEQUENCE</scope>
    <source>
        <strain evidence="2">PSN324</strain>
    </source>
</reference>
<keyword evidence="3" id="KW-1185">Reference proteome</keyword>
<accession>A0AAV9HX06</accession>
<feature type="compositionally biased region" description="Pro residues" evidence="1">
    <location>
        <begin position="82"/>
        <end position="92"/>
    </location>
</feature>
<reference evidence="2" key="2">
    <citation type="submission" date="2023-06" db="EMBL/GenBank/DDBJ databases">
        <authorList>
            <consortium name="Lawrence Berkeley National Laboratory"/>
            <person name="Mondo S.J."/>
            <person name="Hensen N."/>
            <person name="Bonometti L."/>
            <person name="Westerberg I."/>
            <person name="Brannstrom I.O."/>
            <person name="Guillou S."/>
            <person name="Cros-Aarteil S."/>
            <person name="Calhoun S."/>
            <person name="Haridas S."/>
            <person name="Kuo A."/>
            <person name="Pangilinan J."/>
            <person name="Riley R."/>
            <person name="Labutti K."/>
            <person name="Andreopoulos B."/>
            <person name="Lipzen A."/>
            <person name="Chen C."/>
            <person name="Yanf M."/>
            <person name="Daum C."/>
            <person name="Ng V."/>
            <person name="Clum A."/>
            <person name="Steindorff A."/>
            <person name="Ohm R."/>
            <person name="Martin F."/>
            <person name="Silar P."/>
            <person name="Natvig D."/>
            <person name="Lalanne C."/>
            <person name="Gautier V."/>
            <person name="Ament-Velasquez S.L."/>
            <person name="Kruys A."/>
            <person name="Hutchinson M.I."/>
            <person name="Powell A.J."/>
            <person name="Barry K."/>
            <person name="Miller A.N."/>
            <person name="Grigoriev I.V."/>
            <person name="Debuchy R."/>
            <person name="Gladieux P."/>
            <person name="Thoren M.H."/>
            <person name="Johannesson H."/>
        </authorList>
    </citation>
    <scope>NUCLEOTIDE SEQUENCE</scope>
    <source>
        <strain evidence="2">PSN324</strain>
    </source>
</reference>
<dbReference type="EMBL" id="MU864947">
    <property type="protein sequence ID" value="KAK4464580.1"/>
    <property type="molecule type" value="Genomic_DNA"/>
</dbReference>
<evidence type="ECO:0000313" key="2">
    <source>
        <dbReference type="EMBL" id="KAK4464580.1"/>
    </source>
</evidence>
<feature type="region of interest" description="Disordered" evidence="1">
    <location>
        <begin position="65"/>
        <end position="108"/>
    </location>
</feature>
<proteinExistence type="predicted"/>
<sequence>METNEDVTSYPTSPTLSSESDNLDRTWRWYFIEPPEYAHTQAMLRASPIRKGVYRLCPITASSAGSLPGSHIPPRPDHTPATPCPGPAPTGPPEAAHRSPSPDEFDREHTISLDSSLLHVDKASIPPKGTRLAVPFHDTLHPRQGCFESRLGLGHTPAESKDYYAQTAAQIYIAGQIRIGPARCKRCRENEITRESDGDFLTHVNSPIPFCTTAGQYHHGICAPCFSEGGTLEEMLERCTLARVNTWEEYQALNQADPGSLGQEVFVFLGKSGDDDDDDELKTAQAWIFEADV</sequence>